<dbReference type="PANTHER" id="PTHR31973:SF187">
    <property type="entry name" value="MUTATOR TRANSPOSASE MUDRA PROTEIN"/>
    <property type="match status" value="1"/>
</dbReference>
<evidence type="ECO:0000259" key="1">
    <source>
        <dbReference type="Pfam" id="PF26130"/>
    </source>
</evidence>
<dbReference type="Pfam" id="PF26130">
    <property type="entry name" value="PB1-like"/>
    <property type="match status" value="1"/>
</dbReference>
<proteinExistence type="predicted"/>
<organism evidence="2 3">
    <name type="scientific">Vigna mungo</name>
    <name type="common">Black gram</name>
    <name type="synonym">Phaseolus mungo</name>
    <dbReference type="NCBI Taxonomy" id="3915"/>
    <lineage>
        <taxon>Eukaryota</taxon>
        <taxon>Viridiplantae</taxon>
        <taxon>Streptophyta</taxon>
        <taxon>Embryophyta</taxon>
        <taxon>Tracheophyta</taxon>
        <taxon>Spermatophyta</taxon>
        <taxon>Magnoliopsida</taxon>
        <taxon>eudicotyledons</taxon>
        <taxon>Gunneridae</taxon>
        <taxon>Pentapetalae</taxon>
        <taxon>rosids</taxon>
        <taxon>fabids</taxon>
        <taxon>Fabales</taxon>
        <taxon>Fabaceae</taxon>
        <taxon>Papilionoideae</taxon>
        <taxon>50 kb inversion clade</taxon>
        <taxon>NPAAA clade</taxon>
        <taxon>indigoferoid/millettioid clade</taxon>
        <taxon>Phaseoleae</taxon>
        <taxon>Vigna</taxon>
    </lineage>
</organism>
<reference evidence="2 3" key="1">
    <citation type="journal article" date="2023" name="Life. Sci Alliance">
        <title>Evolutionary insights into 3D genome organization and epigenetic landscape of Vigna mungo.</title>
        <authorList>
            <person name="Junaid A."/>
            <person name="Singh B."/>
            <person name="Bhatia S."/>
        </authorList>
    </citation>
    <scope>NUCLEOTIDE SEQUENCE [LARGE SCALE GENOMIC DNA]</scope>
    <source>
        <strain evidence="2">Urdbean</strain>
    </source>
</reference>
<gene>
    <name evidence="2" type="ORF">V8G54_009995</name>
</gene>
<dbReference type="PANTHER" id="PTHR31973">
    <property type="entry name" value="POLYPROTEIN, PUTATIVE-RELATED"/>
    <property type="match status" value="1"/>
</dbReference>
<dbReference type="EMBL" id="CP144698">
    <property type="protein sequence ID" value="WVZ17013.1"/>
    <property type="molecule type" value="Genomic_DNA"/>
</dbReference>
<name>A0AAQ3S5D7_VIGMU</name>
<protein>
    <recommendedName>
        <fullName evidence="1">PB1-like domain-containing protein</fullName>
    </recommendedName>
</protein>
<sequence length="796" mass="89920">MMSSSECSGQSVSNNARYLCSGVQLEESEIFGGHSLGCRTEVRAVTGERARSVTAQSKCENVSQAEVKSLNWSKGCYHVNREVFERGSQAFGVDFRGRLGDIEVVIHHRGKLVNEGCLKYEGECDTIHFDHDLWSYFVVVSVAKVLGYAEFKDLYDKLKVLSDDVGAMHMVNLARLNGRVHLYVVHSVSQPDMIEYNVDEEVEEVLPEMHNGEHDGGVTAQFSDGTEQLDEGVGVDVGEGDRIKVDVVEGEGIEVDVGEGEGIQHDEAHDEDTIEVHVQGEGKQHDEAHDEDIIEVHVQGKGKQHDDKHDEETIEVDVEGEGIQHVEGHVEETIEVHVEGEGIQHVEGHVEGHAQERNDEANRIEGNDVEANRTKVNEWTSSDDDIGEVNIIDGEVNSLDGLVNINIQCDFRERDSCGNMEVDCSVLFELDLEEHDISDSSLFNDEWEFEELTSPDISDEETDVEKGYGNFVTFTMPKKMLDFKWEVGTYFGQKVDILDAIKTYTLENGKKLKFIKNDKKKRIRIKCMGAKGECPWMTYFGYMEAIDTWQLRTVVDRHTCSREHKLGPFNAKWLSKKLEKTVRENPTVKGIDIREKISRKWNITISKNMAYRAKAYASDEVEGSFTMQYSRIYDYAHELLARNPGSTIKVKLQENDQMRIFERFYACHKACKDSFLSCRPIIGLDGAFLKGRYAGELLTAVARDANDQMMPLAYVVVELLIEDLGGPDFCSSLTLISDQQKGLLQAVEHLLPRIAHRFCVRDVESVGKWGATHGEDFNIVSLPLHRDKLFCNHHQT</sequence>
<dbReference type="InterPro" id="IPR058594">
    <property type="entry name" value="PB1-like_dom_pln"/>
</dbReference>
<accession>A0AAQ3S5D7</accession>
<dbReference type="AlphaFoldDB" id="A0AAQ3S5D7"/>
<feature type="domain" description="PB1-like" evidence="1">
    <location>
        <begin position="101"/>
        <end position="186"/>
    </location>
</feature>
<evidence type="ECO:0000313" key="2">
    <source>
        <dbReference type="EMBL" id="WVZ17013.1"/>
    </source>
</evidence>
<evidence type="ECO:0000313" key="3">
    <source>
        <dbReference type="Proteomes" id="UP001374535"/>
    </source>
</evidence>
<keyword evidence="3" id="KW-1185">Reference proteome</keyword>
<dbReference type="Proteomes" id="UP001374535">
    <property type="component" value="Chromosome 3"/>
</dbReference>